<name>A0AA40B788_9PEZI</name>
<accession>A0AA40B788</accession>
<dbReference type="Proteomes" id="UP001172159">
    <property type="component" value="Unassembled WGS sequence"/>
</dbReference>
<dbReference type="EMBL" id="JAUKTV010000009">
    <property type="protein sequence ID" value="KAK0728912.1"/>
    <property type="molecule type" value="Genomic_DNA"/>
</dbReference>
<feature type="compositionally biased region" description="Low complexity" evidence="1">
    <location>
        <begin position="221"/>
        <end position="236"/>
    </location>
</feature>
<dbReference type="AlphaFoldDB" id="A0AA40B788"/>
<proteinExistence type="predicted"/>
<evidence type="ECO:0000256" key="2">
    <source>
        <dbReference type="SAM" id="Phobius"/>
    </source>
</evidence>
<feature type="region of interest" description="Disordered" evidence="1">
    <location>
        <begin position="146"/>
        <end position="265"/>
    </location>
</feature>
<sequence>MNSKNSGIHLPIPNRERNEGGELEVVTHWHPQRARLAGRHHWRRQWEPLDEWYPHEDHYSNFEAEDDKPSEYSHGGLQRTDSFFGPKPAPTIRSSPGRRICGLKLSIFALSCAVVFLFASVVVIAALLGHKVASLETTMPSLATQQTRVDADPYGKDVRPGVGPNGTYVDDTSSSKVLVDYDGRDRSITGRSADATTRKTSASTTINRAISTRNTESTQHSTTKSGAITASATSGSQPNQESARPSTVDKANAGEPPVTSTGTAEIATKSTMMTLQIPGWKYLGCYEDSKDRILMGDFKQRNDMTNSLCAGICTSQEYKYFGTEFYDRMSEPFS</sequence>
<dbReference type="Pfam" id="PF01822">
    <property type="entry name" value="WSC"/>
    <property type="match status" value="1"/>
</dbReference>
<keyword evidence="2" id="KW-1133">Transmembrane helix</keyword>
<feature type="transmembrane region" description="Helical" evidence="2">
    <location>
        <begin position="107"/>
        <end position="129"/>
    </location>
</feature>
<protein>
    <recommendedName>
        <fullName evidence="3">WSC domain-containing protein</fullName>
    </recommendedName>
</protein>
<gene>
    <name evidence="4" type="ORF">B0T21DRAFT_394292</name>
</gene>
<evidence type="ECO:0000313" key="4">
    <source>
        <dbReference type="EMBL" id="KAK0728912.1"/>
    </source>
</evidence>
<comment type="caution">
    <text evidence="4">The sequence shown here is derived from an EMBL/GenBank/DDBJ whole genome shotgun (WGS) entry which is preliminary data.</text>
</comment>
<keyword evidence="2" id="KW-0472">Membrane</keyword>
<keyword evidence="5" id="KW-1185">Reference proteome</keyword>
<feature type="domain" description="WSC" evidence="3">
    <location>
        <begin position="282"/>
        <end position="326"/>
    </location>
</feature>
<feature type="compositionally biased region" description="Basic and acidic residues" evidence="1">
    <location>
        <begin position="179"/>
        <end position="188"/>
    </location>
</feature>
<organism evidence="4 5">
    <name type="scientific">Apiosordaria backusii</name>
    <dbReference type="NCBI Taxonomy" id="314023"/>
    <lineage>
        <taxon>Eukaryota</taxon>
        <taxon>Fungi</taxon>
        <taxon>Dikarya</taxon>
        <taxon>Ascomycota</taxon>
        <taxon>Pezizomycotina</taxon>
        <taxon>Sordariomycetes</taxon>
        <taxon>Sordariomycetidae</taxon>
        <taxon>Sordariales</taxon>
        <taxon>Lasiosphaeriaceae</taxon>
        <taxon>Apiosordaria</taxon>
    </lineage>
</organism>
<evidence type="ECO:0000256" key="1">
    <source>
        <dbReference type="SAM" id="MobiDB-lite"/>
    </source>
</evidence>
<dbReference type="InterPro" id="IPR002889">
    <property type="entry name" value="WSC_carb-bd"/>
</dbReference>
<feature type="compositionally biased region" description="Basic and acidic residues" evidence="1">
    <location>
        <begin position="149"/>
        <end position="159"/>
    </location>
</feature>
<evidence type="ECO:0000259" key="3">
    <source>
        <dbReference type="Pfam" id="PF01822"/>
    </source>
</evidence>
<evidence type="ECO:0000313" key="5">
    <source>
        <dbReference type="Proteomes" id="UP001172159"/>
    </source>
</evidence>
<keyword evidence="2" id="KW-0812">Transmembrane</keyword>
<feature type="region of interest" description="Disordered" evidence="1">
    <location>
        <begin position="63"/>
        <end position="88"/>
    </location>
</feature>
<reference evidence="4" key="1">
    <citation type="submission" date="2023-06" db="EMBL/GenBank/DDBJ databases">
        <title>Genome-scale phylogeny and comparative genomics of the fungal order Sordariales.</title>
        <authorList>
            <consortium name="Lawrence Berkeley National Laboratory"/>
            <person name="Hensen N."/>
            <person name="Bonometti L."/>
            <person name="Westerberg I."/>
            <person name="Brannstrom I.O."/>
            <person name="Guillou S."/>
            <person name="Cros-Aarteil S."/>
            <person name="Calhoun S."/>
            <person name="Haridas S."/>
            <person name="Kuo A."/>
            <person name="Mondo S."/>
            <person name="Pangilinan J."/>
            <person name="Riley R."/>
            <person name="Labutti K."/>
            <person name="Andreopoulos B."/>
            <person name="Lipzen A."/>
            <person name="Chen C."/>
            <person name="Yanf M."/>
            <person name="Daum C."/>
            <person name="Ng V."/>
            <person name="Clum A."/>
            <person name="Steindorff A."/>
            <person name="Ohm R."/>
            <person name="Martin F."/>
            <person name="Silar P."/>
            <person name="Natvig D."/>
            <person name="Lalanne C."/>
            <person name="Gautier V."/>
            <person name="Ament-Velasquez S.L."/>
            <person name="Kruys A."/>
            <person name="Hutchinson M.I."/>
            <person name="Powell A.J."/>
            <person name="Barry K."/>
            <person name="Miller A.N."/>
            <person name="Grigoriev I.V."/>
            <person name="Debuchy R."/>
            <person name="Gladieux P."/>
            <person name="Thoren M.H."/>
            <person name="Johannesson H."/>
        </authorList>
    </citation>
    <scope>NUCLEOTIDE SEQUENCE</scope>
    <source>
        <strain evidence="4">CBS 540.89</strain>
    </source>
</reference>
<feature type="compositionally biased region" description="Polar residues" evidence="1">
    <location>
        <begin position="194"/>
        <end position="220"/>
    </location>
</feature>